<comment type="caution">
    <text evidence="2">The sequence shown here is derived from an EMBL/GenBank/DDBJ whole genome shotgun (WGS) entry which is preliminary data.</text>
</comment>
<reference evidence="2 3" key="1">
    <citation type="submission" date="2019-01" db="EMBL/GenBank/DDBJ databases">
        <authorList>
            <person name="Chen W.-M."/>
        </authorList>
    </citation>
    <scope>NUCLEOTIDE SEQUENCE [LARGE SCALE GENOMIC DNA]</scope>
    <source>
        <strain evidence="2 3">HPM-16</strain>
    </source>
</reference>
<accession>A0A437Q487</accession>
<dbReference type="InterPro" id="IPR002491">
    <property type="entry name" value="ABC_transptr_periplasmic_BD"/>
</dbReference>
<dbReference type="Gene3D" id="3.40.50.1980">
    <property type="entry name" value="Nitrogenase molybdenum iron protein domain"/>
    <property type="match status" value="2"/>
</dbReference>
<evidence type="ECO:0000313" key="2">
    <source>
        <dbReference type="EMBL" id="RVU29326.1"/>
    </source>
</evidence>
<protein>
    <submittedName>
        <fullName evidence="2">ABC transporter substrate-binding protein</fullName>
    </submittedName>
</protein>
<dbReference type="SUPFAM" id="SSF53807">
    <property type="entry name" value="Helical backbone' metal receptor"/>
    <property type="match status" value="1"/>
</dbReference>
<dbReference type="CDD" id="cd00636">
    <property type="entry name" value="TroA-like"/>
    <property type="match status" value="1"/>
</dbReference>
<feature type="domain" description="Fe/B12 periplasmic-binding" evidence="1">
    <location>
        <begin position="30"/>
        <end position="280"/>
    </location>
</feature>
<sequence length="284" mass="30991">MIRSFILLACASLAMLPDWGVANQPKAPQRVVSMNLCTDQLALLVAAPGQLISVSYLAAEASSSLMAKEAAQLHTNRGLAEQIIRLQPDLVLAGQYTSRASVNLLRRLGVNVQTFAPAYRFADISAHLAKIGTLLGQEARANALIAQLDTALAEPNQHTHRSAPVLGSYGANSYTTGQSSLESEVVKAAGFRHLGTELALQGASKLPLEQLIYASPDRLMTWKSWSQYTGRATEILLHPALDRWFPKERRVAVDSRYWMCGTPFTVEAINQLKTQMESHADHAD</sequence>
<dbReference type="PANTHER" id="PTHR30535">
    <property type="entry name" value="VITAMIN B12-BINDING PROTEIN"/>
    <property type="match status" value="1"/>
</dbReference>
<gene>
    <name evidence="2" type="ORF">EOE65_17030</name>
</gene>
<dbReference type="AlphaFoldDB" id="A0A437Q487"/>
<dbReference type="Pfam" id="PF01497">
    <property type="entry name" value="Peripla_BP_2"/>
    <property type="match status" value="1"/>
</dbReference>
<evidence type="ECO:0000313" key="3">
    <source>
        <dbReference type="Proteomes" id="UP000282818"/>
    </source>
</evidence>
<keyword evidence="3" id="KW-1185">Reference proteome</keyword>
<proteinExistence type="predicted"/>
<dbReference type="PROSITE" id="PS50983">
    <property type="entry name" value="FE_B12_PBP"/>
    <property type="match status" value="1"/>
</dbReference>
<dbReference type="InterPro" id="IPR050902">
    <property type="entry name" value="ABC_Transporter_SBP"/>
</dbReference>
<organism evidence="2 3">
    <name type="scientific">Neptunomonas marina</name>
    <dbReference type="NCBI Taxonomy" id="1815562"/>
    <lineage>
        <taxon>Bacteria</taxon>
        <taxon>Pseudomonadati</taxon>
        <taxon>Pseudomonadota</taxon>
        <taxon>Gammaproteobacteria</taxon>
        <taxon>Oceanospirillales</taxon>
        <taxon>Oceanospirillaceae</taxon>
        <taxon>Neptunomonas</taxon>
    </lineage>
</organism>
<dbReference type="EMBL" id="SACQ01000011">
    <property type="protein sequence ID" value="RVU29326.1"/>
    <property type="molecule type" value="Genomic_DNA"/>
</dbReference>
<name>A0A437Q487_9GAMM</name>
<dbReference type="Proteomes" id="UP000282818">
    <property type="component" value="Unassembled WGS sequence"/>
</dbReference>
<dbReference type="PANTHER" id="PTHR30535:SF34">
    <property type="entry name" value="MOLYBDATE-BINDING PROTEIN MOLA"/>
    <property type="match status" value="1"/>
</dbReference>
<evidence type="ECO:0000259" key="1">
    <source>
        <dbReference type="PROSITE" id="PS50983"/>
    </source>
</evidence>